<dbReference type="EMBL" id="LCSD01000030">
    <property type="protein sequence ID" value="KKW46274.1"/>
    <property type="molecule type" value="Genomic_DNA"/>
</dbReference>
<dbReference type="CDD" id="cd07079">
    <property type="entry name" value="ALDH_F18-19_ProA-GPR"/>
    <property type="match status" value="1"/>
</dbReference>
<evidence type="ECO:0000256" key="3">
    <source>
        <dbReference type="ARBA" id="ARBA00022650"/>
    </source>
</evidence>
<feature type="domain" description="Aldehyde dehydrogenase" evidence="8">
    <location>
        <begin position="6"/>
        <end position="277"/>
    </location>
</feature>
<dbReference type="AlphaFoldDB" id="A0A0G2BKD4"/>
<comment type="pathway">
    <text evidence="1 7">Amino-acid biosynthesis; L-proline biosynthesis; L-glutamate 5-semialdehyde from L-glutamate: step 2/2.</text>
</comment>
<evidence type="ECO:0000256" key="1">
    <source>
        <dbReference type="ARBA" id="ARBA00004985"/>
    </source>
</evidence>
<dbReference type="GO" id="GO:0004350">
    <property type="term" value="F:glutamate-5-semialdehyde dehydrogenase activity"/>
    <property type="evidence" value="ECO:0007669"/>
    <property type="project" value="UniProtKB-UniRule"/>
</dbReference>
<evidence type="ECO:0000256" key="5">
    <source>
        <dbReference type="ARBA" id="ARBA00023002"/>
    </source>
</evidence>
<comment type="catalytic activity">
    <reaction evidence="6 7">
        <text>L-glutamate 5-semialdehyde + phosphate + NADP(+) = L-glutamyl 5-phosphate + NADPH + H(+)</text>
        <dbReference type="Rhea" id="RHEA:19541"/>
        <dbReference type="ChEBI" id="CHEBI:15378"/>
        <dbReference type="ChEBI" id="CHEBI:43474"/>
        <dbReference type="ChEBI" id="CHEBI:57783"/>
        <dbReference type="ChEBI" id="CHEBI:58066"/>
        <dbReference type="ChEBI" id="CHEBI:58274"/>
        <dbReference type="ChEBI" id="CHEBI:58349"/>
        <dbReference type="EC" id="1.2.1.41"/>
    </reaction>
</comment>
<keyword evidence="2 7" id="KW-0028">Amino-acid biosynthesis</keyword>
<keyword evidence="7" id="KW-0963">Cytoplasm</keyword>
<organism evidence="9 10">
    <name type="scientific">Candidatus Kaiserbacteria bacterium GW2011_GWA2_58_9</name>
    <dbReference type="NCBI Taxonomy" id="1618672"/>
    <lineage>
        <taxon>Bacteria</taxon>
        <taxon>Candidatus Kaiseribacteriota</taxon>
    </lineage>
</organism>
<dbReference type="Gene3D" id="3.40.309.10">
    <property type="entry name" value="Aldehyde Dehydrogenase, Chain A, domain 2"/>
    <property type="match status" value="1"/>
</dbReference>
<comment type="subcellular location">
    <subcellularLocation>
        <location evidence="7">Cytoplasm</location>
    </subcellularLocation>
</comment>
<dbReference type="InterPro" id="IPR016163">
    <property type="entry name" value="Ald_DH_C"/>
</dbReference>
<dbReference type="InterPro" id="IPR000965">
    <property type="entry name" value="GPR_dom"/>
</dbReference>
<dbReference type="PANTHER" id="PTHR11063:SF8">
    <property type="entry name" value="DELTA-1-PYRROLINE-5-CARBOXYLATE SYNTHASE"/>
    <property type="match status" value="1"/>
</dbReference>
<comment type="caution">
    <text evidence="9">The sequence shown here is derived from an EMBL/GenBank/DDBJ whole genome shotgun (WGS) entry which is preliminary data.</text>
</comment>
<dbReference type="InterPro" id="IPR016162">
    <property type="entry name" value="Ald_DH_N"/>
</dbReference>
<dbReference type="GO" id="GO:0055129">
    <property type="term" value="P:L-proline biosynthetic process"/>
    <property type="evidence" value="ECO:0007669"/>
    <property type="project" value="UniProtKB-UniRule"/>
</dbReference>
<comment type="similarity">
    <text evidence="7">Belongs to the gamma-glutamyl phosphate reductase family.</text>
</comment>
<proteinExistence type="inferred from homology"/>
<dbReference type="SUPFAM" id="SSF53720">
    <property type="entry name" value="ALDH-like"/>
    <property type="match status" value="1"/>
</dbReference>
<dbReference type="NCBIfam" id="TIGR00407">
    <property type="entry name" value="proA"/>
    <property type="match status" value="1"/>
</dbReference>
<sequence length="408" mass="44733">MNINLKKTREAAIRLSGSSEKERNAFLRALSAQLAKREKSILRANERDVAAAKKSGLAAAFVERLVFDSRALKLLKAKVRSVENLRSRIGEVMEQRTLRKGLVLKKVRVPLGVMLVIYESRPEVTIDVAALCIKSGNAALLKGGSEAKRTNEALFGCVQDALKKTGLAKETVGLVPNRDAVKRLLREHESIDLVIARGGYGLVRAVVNESMIPVLAHAEGGARIFVDKSADLTAAEKILLNAKISKPAACNSLDAILVHRAIAVTFVPRMVKRLREAGVRVLGDARARRFARMDAARARDWDKEFLGPTVAIKTVKNAREAIQFINEHTKRHSEGLIARDARVIKEFTDSIDAAALFINASTRLHDGYVFGLGSEMGIAAGKLHARGPVGLQELTTYKWEVYGKGHIR</sequence>
<dbReference type="GO" id="GO:0005737">
    <property type="term" value="C:cytoplasm"/>
    <property type="evidence" value="ECO:0007669"/>
    <property type="project" value="UniProtKB-SubCell"/>
</dbReference>
<dbReference type="NCBIfam" id="NF001221">
    <property type="entry name" value="PRK00197.1"/>
    <property type="match status" value="1"/>
</dbReference>
<dbReference type="Pfam" id="PF00171">
    <property type="entry name" value="Aldedh"/>
    <property type="match status" value="2"/>
</dbReference>
<keyword evidence="3 7" id="KW-0641">Proline biosynthesis</keyword>
<dbReference type="EC" id="1.2.1.41" evidence="7"/>
<keyword evidence="4 7" id="KW-0521">NADP</keyword>
<feature type="domain" description="Aldehyde dehydrogenase" evidence="8">
    <location>
        <begin position="301"/>
        <end position="371"/>
    </location>
</feature>
<dbReference type="Proteomes" id="UP000034789">
    <property type="component" value="Unassembled WGS sequence"/>
</dbReference>
<dbReference type="InterPro" id="IPR012134">
    <property type="entry name" value="Glu-5-SA_DH"/>
</dbReference>
<evidence type="ECO:0000256" key="4">
    <source>
        <dbReference type="ARBA" id="ARBA00022857"/>
    </source>
</evidence>
<dbReference type="Gene3D" id="3.40.605.10">
    <property type="entry name" value="Aldehyde Dehydrogenase, Chain A, domain 1"/>
    <property type="match status" value="1"/>
</dbReference>
<accession>A0A0G2BKD4</accession>
<dbReference type="GO" id="GO:0050661">
    <property type="term" value="F:NADP binding"/>
    <property type="evidence" value="ECO:0007669"/>
    <property type="project" value="InterPro"/>
</dbReference>
<dbReference type="PANTHER" id="PTHR11063">
    <property type="entry name" value="GLUTAMATE SEMIALDEHYDE DEHYDROGENASE"/>
    <property type="match status" value="1"/>
</dbReference>
<protein>
    <recommendedName>
        <fullName evidence="7">Gamma-glutamyl phosphate reductase</fullName>
        <shortName evidence="7">GPR</shortName>
        <ecNumber evidence="7">1.2.1.41</ecNumber>
    </recommendedName>
    <alternativeName>
        <fullName evidence="7">Glutamate-5-semialdehyde dehydrogenase</fullName>
    </alternativeName>
    <alternativeName>
        <fullName evidence="7">Glutamyl-gamma-semialdehyde dehydrogenase</fullName>
        <shortName evidence="7">GSA dehydrogenase</shortName>
    </alternativeName>
</protein>
<dbReference type="InterPro" id="IPR016161">
    <property type="entry name" value="Ald_DH/histidinol_DH"/>
</dbReference>
<dbReference type="PATRIC" id="fig|1618672.3.peg.477"/>
<comment type="function">
    <text evidence="7">Catalyzes the NADPH-dependent reduction of L-glutamate 5-phosphate into L-glutamate 5-semialdehyde and phosphate. The product spontaneously undergoes cyclization to form 1-pyrroline-5-carboxylate.</text>
</comment>
<evidence type="ECO:0000313" key="10">
    <source>
        <dbReference type="Proteomes" id="UP000034789"/>
    </source>
</evidence>
<dbReference type="PIRSF" id="PIRSF000151">
    <property type="entry name" value="GPR"/>
    <property type="match status" value="1"/>
</dbReference>
<evidence type="ECO:0000313" key="9">
    <source>
        <dbReference type="EMBL" id="KKW46274.1"/>
    </source>
</evidence>
<name>A0A0G2BKD4_9BACT</name>
<dbReference type="HAMAP" id="MF_00412">
    <property type="entry name" value="ProA"/>
    <property type="match status" value="1"/>
</dbReference>
<gene>
    <name evidence="7" type="primary">proA</name>
    <name evidence="9" type="ORF">UY98_C0030G0002</name>
</gene>
<dbReference type="InterPro" id="IPR015590">
    <property type="entry name" value="Aldehyde_DH_dom"/>
</dbReference>
<evidence type="ECO:0000256" key="7">
    <source>
        <dbReference type="HAMAP-Rule" id="MF_00412"/>
    </source>
</evidence>
<dbReference type="UniPathway" id="UPA00098">
    <property type="reaction ID" value="UER00360"/>
</dbReference>
<evidence type="ECO:0000259" key="8">
    <source>
        <dbReference type="Pfam" id="PF00171"/>
    </source>
</evidence>
<evidence type="ECO:0000256" key="2">
    <source>
        <dbReference type="ARBA" id="ARBA00022605"/>
    </source>
</evidence>
<keyword evidence="5 7" id="KW-0560">Oxidoreductase</keyword>
<evidence type="ECO:0000256" key="6">
    <source>
        <dbReference type="ARBA" id="ARBA00049024"/>
    </source>
</evidence>
<reference evidence="9 10" key="1">
    <citation type="journal article" date="2015" name="Nature">
        <title>rRNA introns, odd ribosomes, and small enigmatic genomes across a large radiation of phyla.</title>
        <authorList>
            <person name="Brown C.T."/>
            <person name="Hug L.A."/>
            <person name="Thomas B.C."/>
            <person name="Sharon I."/>
            <person name="Castelle C.J."/>
            <person name="Singh A."/>
            <person name="Wilkins M.J."/>
            <person name="Williams K.H."/>
            <person name="Banfield J.F."/>
        </authorList>
    </citation>
    <scope>NUCLEOTIDE SEQUENCE [LARGE SCALE GENOMIC DNA]</scope>
</reference>